<feature type="compositionally biased region" description="Polar residues" evidence="1">
    <location>
        <begin position="57"/>
        <end position="77"/>
    </location>
</feature>
<gene>
    <name evidence="2" type="ORF">IE81DRAFT_24332</name>
</gene>
<dbReference type="RefSeq" id="XP_025366644.1">
    <property type="nucleotide sequence ID" value="XM_025511244.1"/>
</dbReference>
<feature type="region of interest" description="Disordered" evidence="1">
    <location>
        <begin position="57"/>
        <end position="79"/>
    </location>
</feature>
<keyword evidence="3" id="KW-1185">Reference proteome</keyword>
<dbReference type="Proteomes" id="UP000245783">
    <property type="component" value="Unassembled WGS sequence"/>
</dbReference>
<feature type="compositionally biased region" description="Polar residues" evidence="1">
    <location>
        <begin position="1"/>
        <end position="11"/>
    </location>
</feature>
<reference evidence="2 3" key="1">
    <citation type="journal article" date="2018" name="Mol. Biol. Evol.">
        <title>Broad Genomic Sampling Reveals a Smut Pathogenic Ancestry of the Fungal Clade Ustilaginomycotina.</title>
        <authorList>
            <person name="Kijpornyongpan T."/>
            <person name="Mondo S.J."/>
            <person name="Barry K."/>
            <person name="Sandor L."/>
            <person name="Lee J."/>
            <person name="Lipzen A."/>
            <person name="Pangilinan J."/>
            <person name="LaButti K."/>
            <person name="Hainaut M."/>
            <person name="Henrissat B."/>
            <person name="Grigoriev I.V."/>
            <person name="Spatafora J.W."/>
            <person name="Aime M.C."/>
        </authorList>
    </citation>
    <scope>NUCLEOTIDE SEQUENCE [LARGE SCALE GENOMIC DNA]</scope>
    <source>
        <strain evidence="2 3">MCA 4658</strain>
    </source>
</reference>
<dbReference type="EMBL" id="KZ819464">
    <property type="protein sequence ID" value="PWN39484.1"/>
    <property type="molecule type" value="Genomic_DNA"/>
</dbReference>
<accession>A0A316VQG1</accession>
<sequence>MAASSGGQTRYSSRDQRARASEEPRTHWLVSLLLLRYALATHDCSEVGRECMNRTLSFPQSSQGESDASSGHQTWRGQRQGRITMACARALKARSKKSRLPRGWMCMEDIRARATGPHES</sequence>
<dbReference type="GeneID" id="37033114"/>
<dbReference type="InParanoid" id="A0A316VQG1"/>
<protein>
    <submittedName>
        <fullName evidence="2">Uncharacterized protein</fullName>
    </submittedName>
</protein>
<evidence type="ECO:0000313" key="3">
    <source>
        <dbReference type="Proteomes" id="UP000245783"/>
    </source>
</evidence>
<dbReference type="AlphaFoldDB" id="A0A316VQG1"/>
<proteinExistence type="predicted"/>
<name>A0A316VQG1_9BASI</name>
<feature type="region of interest" description="Disordered" evidence="1">
    <location>
        <begin position="1"/>
        <end position="24"/>
    </location>
</feature>
<feature type="compositionally biased region" description="Basic and acidic residues" evidence="1">
    <location>
        <begin position="12"/>
        <end position="24"/>
    </location>
</feature>
<evidence type="ECO:0000313" key="2">
    <source>
        <dbReference type="EMBL" id="PWN39484.1"/>
    </source>
</evidence>
<evidence type="ECO:0000256" key="1">
    <source>
        <dbReference type="SAM" id="MobiDB-lite"/>
    </source>
</evidence>
<organism evidence="2 3">
    <name type="scientific">Ceraceosorus guamensis</name>
    <dbReference type="NCBI Taxonomy" id="1522189"/>
    <lineage>
        <taxon>Eukaryota</taxon>
        <taxon>Fungi</taxon>
        <taxon>Dikarya</taxon>
        <taxon>Basidiomycota</taxon>
        <taxon>Ustilaginomycotina</taxon>
        <taxon>Exobasidiomycetes</taxon>
        <taxon>Ceraceosorales</taxon>
        <taxon>Ceraceosoraceae</taxon>
        <taxon>Ceraceosorus</taxon>
    </lineage>
</organism>